<evidence type="ECO:0000256" key="4">
    <source>
        <dbReference type="ARBA" id="ARBA00023136"/>
    </source>
</evidence>
<evidence type="ECO:0000256" key="7">
    <source>
        <dbReference type="SAM" id="MobiDB-lite"/>
    </source>
</evidence>
<feature type="region of interest" description="Disordered" evidence="7">
    <location>
        <begin position="122"/>
        <end position="150"/>
    </location>
</feature>
<feature type="compositionally biased region" description="Basic and acidic residues" evidence="7">
    <location>
        <begin position="241"/>
        <end position="260"/>
    </location>
</feature>
<evidence type="ECO:0000313" key="11">
    <source>
        <dbReference type="Proteomes" id="UP000507470"/>
    </source>
</evidence>
<dbReference type="SMART" id="SM00409">
    <property type="entry name" value="IG"/>
    <property type="match status" value="1"/>
</dbReference>
<dbReference type="SUPFAM" id="SSF48726">
    <property type="entry name" value="Immunoglobulin"/>
    <property type="match status" value="1"/>
</dbReference>
<reference evidence="10 11" key="1">
    <citation type="submission" date="2020-06" db="EMBL/GenBank/DDBJ databases">
        <authorList>
            <person name="Li R."/>
            <person name="Bekaert M."/>
        </authorList>
    </citation>
    <scope>NUCLEOTIDE SEQUENCE [LARGE SCALE GENOMIC DNA]</scope>
    <source>
        <strain evidence="11">wild</strain>
    </source>
</reference>
<dbReference type="GO" id="GO:0005912">
    <property type="term" value="C:adherens junction"/>
    <property type="evidence" value="ECO:0007669"/>
    <property type="project" value="TreeGrafter"/>
</dbReference>
<evidence type="ECO:0000256" key="8">
    <source>
        <dbReference type="SAM" id="Phobius"/>
    </source>
</evidence>
<dbReference type="SMART" id="SM00408">
    <property type="entry name" value="IGc2"/>
    <property type="match status" value="1"/>
</dbReference>
<evidence type="ECO:0000256" key="6">
    <source>
        <dbReference type="ARBA" id="ARBA00023180"/>
    </source>
</evidence>
<dbReference type="PROSITE" id="PS50835">
    <property type="entry name" value="IG_LIKE"/>
    <property type="match status" value="1"/>
</dbReference>
<gene>
    <name evidence="10" type="ORF">MCOR_18530</name>
</gene>
<evidence type="ECO:0000256" key="3">
    <source>
        <dbReference type="ARBA" id="ARBA00022737"/>
    </source>
</evidence>
<sequence length="352" mass="39523">MPNITKSPNKSYYIVGEDTSILLTCKSDGNPKPYYQWYKENDNELITTNESWNITDMNVTNSGVYTCKVSNTFNGDTYKSSTNMRINIINKDLYTAIGIVSAVVIVIIIIFLIVMIARKKRKSKSPTPKNESKSFVDSKPKPVTESRTGNYDIIALQDDANKTQTVNNGFEVEDISKHNKEYLKKQEEEEKKKNESNALPQPAVYAQVSEAAKSRNKLKKETPDSTDKQEEDTYAETQEGIYDKAGDPRHKENENVEHFDTSNNSSKENSNGDNKLSIQTSQLGSYANTGFEKDENRKVATVSPTVRSSSGSQNDEQTNLNRNSQSKKGYENIISTDQTGISEEDSSHRTAL</sequence>
<dbReference type="InterPro" id="IPR003598">
    <property type="entry name" value="Ig_sub2"/>
</dbReference>
<keyword evidence="8" id="KW-1133">Transmembrane helix</keyword>
<protein>
    <recommendedName>
        <fullName evidence="9">Ig-like domain-containing protein</fullName>
    </recommendedName>
</protein>
<feature type="compositionally biased region" description="Basic and acidic residues" evidence="7">
    <location>
        <begin position="184"/>
        <end position="195"/>
    </location>
</feature>
<feature type="compositionally biased region" description="Polar residues" evidence="7">
    <location>
        <begin position="261"/>
        <end position="288"/>
    </location>
</feature>
<keyword evidence="5" id="KW-1015">Disulfide bond</keyword>
<dbReference type="GO" id="GO:0007156">
    <property type="term" value="P:homophilic cell adhesion via plasma membrane adhesion molecules"/>
    <property type="evidence" value="ECO:0007669"/>
    <property type="project" value="TreeGrafter"/>
</dbReference>
<dbReference type="InterPro" id="IPR051427">
    <property type="entry name" value="Nectin/Nectin-like"/>
</dbReference>
<keyword evidence="6" id="KW-0325">Glycoprotein</keyword>
<evidence type="ECO:0000256" key="5">
    <source>
        <dbReference type="ARBA" id="ARBA00023157"/>
    </source>
</evidence>
<dbReference type="GO" id="GO:0007157">
    <property type="term" value="P:heterophilic cell-cell adhesion via plasma membrane cell adhesion molecules"/>
    <property type="evidence" value="ECO:0007669"/>
    <property type="project" value="TreeGrafter"/>
</dbReference>
<dbReference type="Proteomes" id="UP000507470">
    <property type="component" value="Unassembled WGS sequence"/>
</dbReference>
<dbReference type="InterPro" id="IPR013783">
    <property type="entry name" value="Ig-like_fold"/>
</dbReference>
<feature type="transmembrane region" description="Helical" evidence="8">
    <location>
        <begin position="93"/>
        <end position="117"/>
    </location>
</feature>
<organism evidence="10 11">
    <name type="scientific">Mytilus coruscus</name>
    <name type="common">Sea mussel</name>
    <dbReference type="NCBI Taxonomy" id="42192"/>
    <lineage>
        <taxon>Eukaryota</taxon>
        <taxon>Metazoa</taxon>
        <taxon>Spiralia</taxon>
        <taxon>Lophotrochozoa</taxon>
        <taxon>Mollusca</taxon>
        <taxon>Bivalvia</taxon>
        <taxon>Autobranchia</taxon>
        <taxon>Pteriomorphia</taxon>
        <taxon>Mytilida</taxon>
        <taxon>Mytiloidea</taxon>
        <taxon>Mytilidae</taxon>
        <taxon>Mytilinae</taxon>
        <taxon>Mytilus</taxon>
    </lineage>
</organism>
<evidence type="ECO:0000259" key="9">
    <source>
        <dbReference type="PROSITE" id="PS50835"/>
    </source>
</evidence>
<feature type="compositionally biased region" description="Basic and acidic residues" evidence="7">
    <location>
        <begin position="219"/>
        <end position="228"/>
    </location>
</feature>
<feature type="compositionally biased region" description="Polar residues" evidence="7">
    <location>
        <begin position="302"/>
        <end position="341"/>
    </location>
</feature>
<dbReference type="InterPro" id="IPR007110">
    <property type="entry name" value="Ig-like_dom"/>
</dbReference>
<keyword evidence="11" id="KW-1185">Reference proteome</keyword>
<dbReference type="AlphaFoldDB" id="A0A6J8BGD2"/>
<dbReference type="InterPro" id="IPR003599">
    <property type="entry name" value="Ig_sub"/>
</dbReference>
<keyword evidence="2" id="KW-0732">Signal</keyword>
<dbReference type="EMBL" id="CACVKT020003253">
    <property type="protein sequence ID" value="CAC5382733.1"/>
    <property type="molecule type" value="Genomic_DNA"/>
</dbReference>
<keyword evidence="8" id="KW-0812">Transmembrane</keyword>
<feature type="domain" description="Ig-like" evidence="9">
    <location>
        <begin position="2"/>
        <end position="85"/>
    </location>
</feature>
<keyword evidence="3" id="KW-0677">Repeat</keyword>
<accession>A0A6J8BGD2</accession>
<dbReference type="PANTHER" id="PTHR23277">
    <property type="entry name" value="NECTIN-RELATED"/>
    <property type="match status" value="1"/>
</dbReference>
<evidence type="ECO:0000256" key="2">
    <source>
        <dbReference type="ARBA" id="ARBA00022729"/>
    </source>
</evidence>
<keyword evidence="4 8" id="KW-0472">Membrane</keyword>
<dbReference type="Gene3D" id="2.60.40.10">
    <property type="entry name" value="Immunoglobulins"/>
    <property type="match status" value="1"/>
</dbReference>
<dbReference type="CDD" id="cd00096">
    <property type="entry name" value="Ig"/>
    <property type="match status" value="1"/>
</dbReference>
<dbReference type="InterPro" id="IPR036179">
    <property type="entry name" value="Ig-like_dom_sf"/>
</dbReference>
<evidence type="ECO:0000256" key="1">
    <source>
        <dbReference type="ARBA" id="ARBA00004370"/>
    </source>
</evidence>
<dbReference type="OrthoDB" id="6158624at2759"/>
<feature type="compositionally biased region" description="Basic and acidic residues" evidence="7">
    <location>
        <begin position="130"/>
        <end position="144"/>
    </location>
</feature>
<dbReference type="GO" id="GO:0016020">
    <property type="term" value="C:membrane"/>
    <property type="evidence" value="ECO:0007669"/>
    <property type="project" value="UniProtKB-SubCell"/>
</dbReference>
<dbReference type="PANTHER" id="PTHR23277:SF108">
    <property type="entry name" value="FASCICLIN-3"/>
    <property type="match status" value="1"/>
</dbReference>
<dbReference type="Pfam" id="PF13927">
    <property type="entry name" value="Ig_3"/>
    <property type="match status" value="1"/>
</dbReference>
<proteinExistence type="predicted"/>
<evidence type="ECO:0000313" key="10">
    <source>
        <dbReference type="EMBL" id="CAC5382733.1"/>
    </source>
</evidence>
<name>A0A6J8BGD2_MYTCO</name>
<feature type="region of interest" description="Disordered" evidence="7">
    <location>
        <begin position="184"/>
        <end position="352"/>
    </location>
</feature>
<comment type="subcellular location">
    <subcellularLocation>
        <location evidence="1">Membrane</location>
    </subcellularLocation>
</comment>